<gene>
    <name evidence="1" type="ORF">G3M58_08250</name>
</gene>
<organism evidence="1">
    <name type="scientific">Streptomyces sp. SID7499</name>
    <dbReference type="NCBI Taxonomy" id="2706086"/>
    <lineage>
        <taxon>Bacteria</taxon>
        <taxon>Bacillati</taxon>
        <taxon>Actinomycetota</taxon>
        <taxon>Actinomycetes</taxon>
        <taxon>Kitasatosporales</taxon>
        <taxon>Streptomycetaceae</taxon>
        <taxon>Streptomyces</taxon>
    </lineage>
</organism>
<sequence>PQERAAASDDYPDLKALHAVRADGRKVIWEADGRRVWAYDLAADPDELGGRVLVSDEDA</sequence>
<protein>
    <submittedName>
        <fullName evidence="1">Sulfatase</fullName>
    </submittedName>
</protein>
<reference evidence="1" key="1">
    <citation type="submission" date="2020-01" db="EMBL/GenBank/DDBJ databases">
        <title>Insect and environment-associated Actinomycetes.</title>
        <authorList>
            <person name="Currrie C."/>
            <person name="Chevrette M."/>
            <person name="Carlson C."/>
            <person name="Stubbendieck R."/>
            <person name="Wendt-Pienkowski E."/>
        </authorList>
    </citation>
    <scope>NUCLEOTIDE SEQUENCE</scope>
    <source>
        <strain evidence="1">SID7499</strain>
    </source>
</reference>
<dbReference type="AlphaFoldDB" id="A0A6G3WLN8"/>
<name>A0A6G3WLN8_9ACTN</name>
<comment type="caution">
    <text evidence="1">The sequence shown here is derived from an EMBL/GenBank/DDBJ whole genome shotgun (WGS) entry which is preliminary data.</text>
</comment>
<proteinExistence type="predicted"/>
<dbReference type="EMBL" id="JAAGMN010000865">
    <property type="protein sequence ID" value="NEE06429.1"/>
    <property type="molecule type" value="Genomic_DNA"/>
</dbReference>
<feature type="non-terminal residue" evidence="1">
    <location>
        <position position="1"/>
    </location>
</feature>
<accession>A0A6G3WLN8</accession>
<evidence type="ECO:0000313" key="1">
    <source>
        <dbReference type="EMBL" id="NEE06429.1"/>
    </source>
</evidence>